<dbReference type="AlphaFoldDB" id="A0A9X2UAL0"/>
<accession>A0A9X2UAL0</accession>
<comment type="caution">
    <text evidence="2">The sequence shown here is derived from an EMBL/GenBank/DDBJ whole genome shotgun (WGS) entry which is preliminary data.</text>
</comment>
<gene>
    <name evidence="2" type="ORF">GGP83_003060</name>
</gene>
<evidence type="ECO:0000313" key="2">
    <source>
        <dbReference type="EMBL" id="MCS3953085.1"/>
    </source>
</evidence>
<reference evidence="2" key="1">
    <citation type="submission" date="2022-08" db="EMBL/GenBank/DDBJ databases">
        <title>Genomic Encyclopedia of Type Strains, Phase V (KMG-V): Genome sequencing to study the core and pangenomes of soil and plant-associated prokaryotes.</title>
        <authorList>
            <person name="Whitman W."/>
        </authorList>
    </citation>
    <scope>NUCLEOTIDE SEQUENCE</scope>
    <source>
        <strain evidence="2">SP2017</strain>
    </source>
</reference>
<feature type="region of interest" description="Disordered" evidence="1">
    <location>
        <begin position="1"/>
        <end position="68"/>
    </location>
</feature>
<name>A0A9X2UAL0_9BACT</name>
<protein>
    <submittedName>
        <fullName evidence="2">Uncharacterized protein</fullName>
    </submittedName>
</protein>
<evidence type="ECO:0000256" key="1">
    <source>
        <dbReference type="SAM" id="MobiDB-lite"/>
    </source>
</evidence>
<proteinExistence type="predicted"/>
<organism evidence="2 3">
    <name type="scientific">Salinibacter ruber</name>
    <dbReference type="NCBI Taxonomy" id="146919"/>
    <lineage>
        <taxon>Bacteria</taxon>
        <taxon>Pseudomonadati</taxon>
        <taxon>Rhodothermota</taxon>
        <taxon>Rhodothermia</taxon>
        <taxon>Rhodothermales</taxon>
        <taxon>Salinibacteraceae</taxon>
        <taxon>Salinibacter</taxon>
    </lineage>
</organism>
<sequence>MAITEGYANASPGRSSSERSSFKQGSSQGSPSNPRPPQPNGHGAGGHSEGASPPPEPSHKQRVSPREKAALIGQYEEITSGQFHRFRHGESSTEEQFLYFDPAVGDPDPRVSTPR</sequence>
<evidence type="ECO:0000313" key="3">
    <source>
        <dbReference type="Proteomes" id="UP001155010"/>
    </source>
</evidence>
<dbReference type="Proteomes" id="UP001155010">
    <property type="component" value="Unassembled WGS sequence"/>
</dbReference>
<dbReference type="EMBL" id="JANUBB010000016">
    <property type="protein sequence ID" value="MCS3953085.1"/>
    <property type="molecule type" value="Genomic_DNA"/>
</dbReference>